<evidence type="ECO:0000256" key="3">
    <source>
        <dbReference type="ARBA" id="ARBA00012239"/>
    </source>
</evidence>
<dbReference type="GO" id="GO:0099128">
    <property type="term" value="C:mitochondrial [2Fe-2S] assembly complex"/>
    <property type="evidence" value="ECO:0007669"/>
    <property type="project" value="UniProtKB-ARBA"/>
</dbReference>
<feature type="region of interest" description="Disordered" evidence="10">
    <location>
        <begin position="30"/>
        <end position="65"/>
    </location>
</feature>
<dbReference type="GO" id="GO:0051536">
    <property type="term" value="F:iron-sulfur cluster binding"/>
    <property type="evidence" value="ECO:0007669"/>
    <property type="project" value="UniProtKB-KW"/>
</dbReference>
<accession>A0AA88XQV8</accession>
<dbReference type="SUPFAM" id="SSF53383">
    <property type="entry name" value="PLP-dependent transferases"/>
    <property type="match status" value="1"/>
</dbReference>
<dbReference type="Proteomes" id="UP001186944">
    <property type="component" value="Unassembled WGS sequence"/>
</dbReference>
<evidence type="ECO:0000256" key="2">
    <source>
        <dbReference type="ARBA" id="ARBA00006490"/>
    </source>
</evidence>
<dbReference type="Pfam" id="PF00266">
    <property type="entry name" value="Aminotran_5"/>
    <property type="match status" value="1"/>
</dbReference>
<dbReference type="GO" id="GO:0030170">
    <property type="term" value="F:pyridoxal phosphate binding"/>
    <property type="evidence" value="ECO:0007669"/>
    <property type="project" value="InterPro"/>
</dbReference>
<keyword evidence="7" id="KW-0408">Iron</keyword>
<dbReference type="InterPro" id="IPR000192">
    <property type="entry name" value="Aminotrans_V_dom"/>
</dbReference>
<dbReference type="PANTHER" id="PTHR11601">
    <property type="entry name" value="CYSTEINE DESULFURYLASE FAMILY MEMBER"/>
    <property type="match status" value="1"/>
</dbReference>
<dbReference type="Gene3D" id="3.40.640.10">
    <property type="entry name" value="Type I PLP-dependent aspartate aminotransferase-like (Major domain)"/>
    <property type="match status" value="1"/>
</dbReference>
<evidence type="ECO:0000313" key="13">
    <source>
        <dbReference type="Proteomes" id="UP001186944"/>
    </source>
</evidence>
<protein>
    <recommendedName>
        <fullName evidence="3">cysteine desulfurase</fullName>
        <ecNumber evidence="3">2.8.1.7</ecNumber>
    </recommendedName>
</protein>
<dbReference type="EC" id="2.8.1.7" evidence="3"/>
<evidence type="ECO:0000256" key="9">
    <source>
        <dbReference type="RuleBase" id="RU004504"/>
    </source>
</evidence>
<dbReference type="InterPro" id="IPR015424">
    <property type="entry name" value="PyrdxlP-dep_Trfase"/>
</dbReference>
<organism evidence="12 13">
    <name type="scientific">Pinctada imbricata</name>
    <name type="common">Atlantic pearl-oyster</name>
    <name type="synonym">Pinctada martensii</name>
    <dbReference type="NCBI Taxonomy" id="66713"/>
    <lineage>
        <taxon>Eukaryota</taxon>
        <taxon>Metazoa</taxon>
        <taxon>Spiralia</taxon>
        <taxon>Lophotrochozoa</taxon>
        <taxon>Mollusca</taxon>
        <taxon>Bivalvia</taxon>
        <taxon>Autobranchia</taxon>
        <taxon>Pteriomorphia</taxon>
        <taxon>Pterioida</taxon>
        <taxon>Pterioidea</taxon>
        <taxon>Pteriidae</taxon>
        <taxon>Pinctada</taxon>
    </lineage>
</organism>
<dbReference type="GO" id="GO:0005634">
    <property type="term" value="C:nucleus"/>
    <property type="evidence" value="ECO:0007669"/>
    <property type="project" value="TreeGrafter"/>
</dbReference>
<dbReference type="HAMAP" id="MF_00331">
    <property type="entry name" value="Cys_desulf_IscS"/>
    <property type="match status" value="1"/>
</dbReference>
<dbReference type="AlphaFoldDB" id="A0AA88XQV8"/>
<evidence type="ECO:0000256" key="8">
    <source>
        <dbReference type="ARBA" id="ARBA00023014"/>
    </source>
</evidence>
<evidence type="ECO:0000256" key="7">
    <source>
        <dbReference type="ARBA" id="ARBA00023004"/>
    </source>
</evidence>
<proteinExistence type="inferred from homology"/>
<comment type="similarity">
    <text evidence="2">Belongs to the class-V pyridoxal-phosphate-dependent aminotransferase family. NifS/IscS subfamily.</text>
</comment>
<keyword evidence="4" id="KW-0808">Transferase</keyword>
<evidence type="ECO:0000256" key="1">
    <source>
        <dbReference type="ARBA" id="ARBA00001933"/>
    </source>
</evidence>
<keyword evidence="13" id="KW-1185">Reference proteome</keyword>
<dbReference type="GO" id="GO:0044571">
    <property type="term" value="P:[2Fe-2S] cluster assembly"/>
    <property type="evidence" value="ECO:0007669"/>
    <property type="project" value="InterPro"/>
</dbReference>
<comment type="cofactor">
    <cofactor evidence="1 9">
        <name>pyridoxal 5'-phosphate</name>
        <dbReference type="ChEBI" id="CHEBI:597326"/>
    </cofactor>
</comment>
<dbReference type="EMBL" id="VSWD01000012">
    <property type="protein sequence ID" value="KAK3085779.1"/>
    <property type="molecule type" value="Genomic_DNA"/>
</dbReference>
<feature type="compositionally biased region" description="Polar residues" evidence="10">
    <location>
        <begin position="30"/>
        <end position="40"/>
    </location>
</feature>
<dbReference type="InterPro" id="IPR016454">
    <property type="entry name" value="Cysteine_dSase"/>
</dbReference>
<dbReference type="InterPro" id="IPR020578">
    <property type="entry name" value="Aminotrans_V_PyrdxlP_BS"/>
</dbReference>
<evidence type="ECO:0000256" key="4">
    <source>
        <dbReference type="ARBA" id="ARBA00022679"/>
    </source>
</evidence>
<evidence type="ECO:0000313" key="12">
    <source>
        <dbReference type="EMBL" id="KAK3085779.1"/>
    </source>
</evidence>
<dbReference type="PANTHER" id="PTHR11601:SF34">
    <property type="entry name" value="CYSTEINE DESULFURASE"/>
    <property type="match status" value="1"/>
</dbReference>
<dbReference type="FunFam" id="3.40.640.10:FF:000003">
    <property type="entry name" value="Cysteine desulfurase IscS"/>
    <property type="match status" value="1"/>
</dbReference>
<evidence type="ECO:0000256" key="6">
    <source>
        <dbReference type="ARBA" id="ARBA00022898"/>
    </source>
</evidence>
<feature type="domain" description="Aminotransferase class V" evidence="11">
    <location>
        <begin position="67"/>
        <end position="428"/>
    </location>
</feature>
<feature type="compositionally biased region" description="Basic and acidic residues" evidence="10">
    <location>
        <begin position="47"/>
        <end position="63"/>
    </location>
</feature>
<dbReference type="InterPro" id="IPR015422">
    <property type="entry name" value="PyrdxlP-dep_Trfase_small"/>
</dbReference>
<keyword evidence="5" id="KW-0479">Metal-binding</keyword>
<keyword evidence="6" id="KW-0663">Pyridoxal phosphate</keyword>
<gene>
    <name evidence="12" type="ORF">FSP39_008607</name>
</gene>
<keyword evidence="8" id="KW-0411">Iron-sulfur</keyword>
<dbReference type="Gene3D" id="3.90.1150.10">
    <property type="entry name" value="Aspartate Aminotransferase, domain 1"/>
    <property type="match status" value="1"/>
</dbReference>
<dbReference type="PIRSF" id="PIRSF005572">
    <property type="entry name" value="NifS"/>
    <property type="match status" value="1"/>
</dbReference>
<comment type="caution">
    <text evidence="12">The sequence shown here is derived from an EMBL/GenBank/DDBJ whole genome shotgun (WGS) entry which is preliminary data.</text>
</comment>
<dbReference type="FunFam" id="3.90.1150.10:FF:000002">
    <property type="entry name" value="Cysteine desulfurase IscS"/>
    <property type="match status" value="1"/>
</dbReference>
<dbReference type="InterPro" id="IPR015421">
    <property type="entry name" value="PyrdxlP-dep_Trfase_major"/>
</dbReference>
<dbReference type="PROSITE" id="PS00595">
    <property type="entry name" value="AA_TRANSFER_CLASS_5"/>
    <property type="match status" value="1"/>
</dbReference>
<reference evidence="12" key="1">
    <citation type="submission" date="2019-08" db="EMBL/GenBank/DDBJ databases">
        <title>The improved chromosome-level genome for the pearl oyster Pinctada fucata martensii using PacBio sequencing and Hi-C.</title>
        <authorList>
            <person name="Zheng Z."/>
        </authorList>
    </citation>
    <scope>NUCLEOTIDE SEQUENCE</scope>
    <source>
        <strain evidence="12">ZZ-2019</strain>
        <tissue evidence="12">Adductor muscle</tissue>
    </source>
</reference>
<dbReference type="GO" id="GO:0046872">
    <property type="term" value="F:metal ion binding"/>
    <property type="evidence" value="ECO:0007669"/>
    <property type="project" value="UniProtKB-KW"/>
</dbReference>
<dbReference type="NCBIfam" id="TIGR02006">
    <property type="entry name" value="IscS"/>
    <property type="match status" value="1"/>
</dbReference>
<dbReference type="NCBIfam" id="NF010611">
    <property type="entry name" value="PRK14012.1"/>
    <property type="match status" value="1"/>
</dbReference>
<evidence type="ECO:0000256" key="5">
    <source>
        <dbReference type="ARBA" id="ARBA00022723"/>
    </source>
</evidence>
<evidence type="ECO:0000259" key="11">
    <source>
        <dbReference type="Pfam" id="PF00266"/>
    </source>
</evidence>
<name>A0AA88XQV8_PINIB</name>
<dbReference type="GO" id="GO:0031071">
    <property type="term" value="F:cysteine desulfurase activity"/>
    <property type="evidence" value="ECO:0007669"/>
    <property type="project" value="UniProtKB-EC"/>
</dbReference>
<evidence type="ECO:0000256" key="10">
    <source>
        <dbReference type="SAM" id="MobiDB-lite"/>
    </source>
</evidence>
<sequence length="464" mass="51428">MASKIALNLLRRSVSRGFLVFRSAPRRNLHSSNVDSSSAAATAVKPRTSETIETRKDMPDPDVRPLYMDAQATTPLDPRVLDAMLPYFVSFYGNPHSRTHAYGWESEAAVEKARKQIATLLGADPREIIFTSGATESNNIAVKGVPRFYRAKKNHVITTQTEHKCVLDSCRVLEAEGFKVTYLPVKQNGLVDMKELEDAMQDDTVLVSIMMVNNEIGVRQPVKEIGELCRSKKIFFHTDAAQAVGKIPIDVDDMKIDLMSISGHKIYGPKGVGALYVRRRPRVRIEAPQSGGGQERGMRSGTVPTPLCVGLGSACELAMNEMEYDHQRIKALSDRLINKINAELPQVIRNGDPEQTYPGCVNLSFAFVEGESLLMALKDIALSSGSACTSASLEPSYVLRAIGAEEDLAHSSIRFGIGRFTTEEEVDYTAQKCIEHVTRLREMSPLWEMVQEGIDLKSIQWSQH</sequence>
<dbReference type="InterPro" id="IPR010240">
    <property type="entry name" value="Cys_deSase_IscS"/>
</dbReference>